<accession>A0A1T4TB29</accession>
<dbReference type="RefSeq" id="WP_078671665.1">
    <property type="nucleotide sequence ID" value="NZ_FUWZ01000004.1"/>
</dbReference>
<dbReference type="OrthoDB" id="698553at2"/>
<reference evidence="2" key="1">
    <citation type="submission" date="2017-02" db="EMBL/GenBank/DDBJ databases">
        <authorList>
            <person name="Varghese N."/>
            <person name="Submissions S."/>
        </authorList>
    </citation>
    <scope>NUCLEOTIDE SEQUENCE [LARGE SCALE GENOMIC DNA]</scope>
    <source>
        <strain evidence="2">DSM 22224</strain>
    </source>
</reference>
<evidence type="ECO:0000313" key="2">
    <source>
        <dbReference type="Proteomes" id="UP000190367"/>
    </source>
</evidence>
<name>A0A1T4TB29_9BACT</name>
<organism evidence="1 2">
    <name type="scientific">Chitinophaga eiseniae</name>
    <dbReference type="NCBI Taxonomy" id="634771"/>
    <lineage>
        <taxon>Bacteria</taxon>
        <taxon>Pseudomonadati</taxon>
        <taxon>Bacteroidota</taxon>
        <taxon>Chitinophagia</taxon>
        <taxon>Chitinophagales</taxon>
        <taxon>Chitinophagaceae</taxon>
        <taxon>Chitinophaga</taxon>
    </lineage>
</organism>
<keyword evidence="2" id="KW-1185">Reference proteome</keyword>
<gene>
    <name evidence="1" type="ORF">SAMN04488128_104313</name>
</gene>
<proteinExistence type="predicted"/>
<dbReference type="PROSITE" id="PS51257">
    <property type="entry name" value="PROKAR_LIPOPROTEIN"/>
    <property type="match status" value="1"/>
</dbReference>
<dbReference type="InterPro" id="IPR011042">
    <property type="entry name" value="6-blade_b-propeller_TolB-like"/>
</dbReference>
<evidence type="ECO:0000313" key="1">
    <source>
        <dbReference type="EMBL" id="SKA37603.1"/>
    </source>
</evidence>
<sequence length="318" mass="34705">MKTRVLHLLAALALFLSCSKDKNNGPGPGNSGGYTPLGGGVVYYDWANEGILQFNLVTGLVATSQKDDVGRNGWDISKDGTKYLQAEDKTGGGYDKEIYTLTNLADGTIISRFEKESGYANHTFPKLSHDVRLIAVPPTFDDGLMVLDLQGRILHNLSSFQGVKIDKGNINWMPDNTLLFSIGKKICRTNTAFTQAWVIKELNFAEWGDLTVSPDGSKLAFVAGSHIWMMNIDGSNLVQVTASSKTEVVPEFSPDGKWLVLGSEYQVTGPFGRIWRLVVVPADGKKYNIDPGADGNVIRLIKKGETQPEACDGGVCWR</sequence>
<dbReference type="Proteomes" id="UP000190367">
    <property type="component" value="Unassembled WGS sequence"/>
</dbReference>
<dbReference type="SUPFAM" id="SSF69304">
    <property type="entry name" value="Tricorn protease N-terminal domain"/>
    <property type="match status" value="1"/>
</dbReference>
<dbReference type="Gene3D" id="2.120.10.30">
    <property type="entry name" value="TolB, C-terminal domain"/>
    <property type="match status" value="1"/>
</dbReference>
<evidence type="ECO:0008006" key="3">
    <source>
        <dbReference type="Google" id="ProtNLM"/>
    </source>
</evidence>
<protein>
    <recommendedName>
        <fullName evidence="3">WD40-like Beta Propeller Repeat</fullName>
    </recommendedName>
</protein>
<dbReference type="STRING" id="634771.SAMN04488128_104313"/>
<dbReference type="AlphaFoldDB" id="A0A1T4TB29"/>
<dbReference type="EMBL" id="FUWZ01000004">
    <property type="protein sequence ID" value="SKA37603.1"/>
    <property type="molecule type" value="Genomic_DNA"/>
</dbReference>